<dbReference type="InterPro" id="IPR003960">
    <property type="entry name" value="ATPase_AAA_CS"/>
</dbReference>
<dbReference type="InterPro" id="IPR003593">
    <property type="entry name" value="AAA+_ATPase"/>
</dbReference>
<organism evidence="3 4">
    <name type="scientific">Coccomyxa subellipsoidea</name>
    <dbReference type="NCBI Taxonomy" id="248742"/>
    <lineage>
        <taxon>Eukaryota</taxon>
        <taxon>Viridiplantae</taxon>
        <taxon>Chlorophyta</taxon>
        <taxon>core chlorophytes</taxon>
        <taxon>Trebouxiophyceae</taxon>
        <taxon>Trebouxiophyceae incertae sedis</taxon>
        <taxon>Coccomyxaceae</taxon>
        <taxon>Coccomyxa</taxon>
    </lineage>
</organism>
<evidence type="ECO:0000313" key="4">
    <source>
        <dbReference type="Proteomes" id="UP001491310"/>
    </source>
</evidence>
<name>A0ABR2YR23_9CHLO</name>
<dbReference type="Proteomes" id="UP001491310">
    <property type="component" value="Unassembled WGS sequence"/>
</dbReference>
<accession>A0ABR2YR23</accession>
<evidence type="ECO:0000313" key="3">
    <source>
        <dbReference type="EMBL" id="KAK9909498.1"/>
    </source>
</evidence>
<dbReference type="PROSITE" id="PS00674">
    <property type="entry name" value="AAA"/>
    <property type="match status" value="1"/>
</dbReference>
<dbReference type="InterPro" id="IPR000642">
    <property type="entry name" value="Peptidase_M41"/>
</dbReference>
<dbReference type="InterPro" id="IPR037219">
    <property type="entry name" value="Peptidase_M41-like"/>
</dbReference>
<dbReference type="InterPro" id="IPR027417">
    <property type="entry name" value="P-loop_NTPase"/>
</dbReference>
<gene>
    <name evidence="3" type="ORF">WJX75_003192</name>
</gene>
<dbReference type="SUPFAM" id="SSF140990">
    <property type="entry name" value="FtsH protease domain-like"/>
    <property type="match status" value="1"/>
</dbReference>
<dbReference type="Gene3D" id="3.40.50.300">
    <property type="entry name" value="P-loop containing nucleotide triphosphate hydrolases"/>
    <property type="match status" value="1"/>
</dbReference>
<dbReference type="SMART" id="SM00382">
    <property type="entry name" value="AAA"/>
    <property type="match status" value="1"/>
</dbReference>
<proteinExistence type="predicted"/>
<feature type="coiled-coil region" evidence="1">
    <location>
        <begin position="318"/>
        <end position="345"/>
    </location>
</feature>
<comment type="caution">
    <text evidence="3">The sequence shown here is derived from an EMBL/GenBank/DDBJ whole genome shotgun (WGS) entry which is preliminary data.</text>
</comment>
<keyword evidence="4" id="KW-1185">Reference proteome</keyword>
<dbReference type="PANTHER" id="PTHR23076">
    <property type="entry name" value="METALLOPROTEASE M41 FTSH"/>
    <property type="match status" value="1"/>
</dbReference>
<dbReference type="PANTHER" id="PTHR23076:SF56">
    <property type="entry name" value="INACTIVE ATP-DEPENDENT ZINC METALLOPROTEASE FTSHI 2, CHLOROPLASTIC-RELATED"/>
    <property type="match status" value="1"/>
</dbReference>
<dbReference type="SUPFAM" id="SSF52540">
    <property type="entry name" value="P-loop containing nucleoside triphosphate hydrolases"/>
    <property type="match status" value="1"/>
</dbReference>
<dbReference type="Pfam" id="PF01434">
    <property type="entry name" value="Peptidase_M41"/>
    <property type="match status" value="1"/>
</dbReference>
<evidence type="ECO:0000256" key="1">
    <source>
        <dbReference type="SAM" id="Coils"/>
    </source>
</evidence>
<keyword evidence="1" id="KW-0175">Coiled coil</keyword>
<dbReference type="Gene3D" id="1.10.8.60">
    <property type="match status" value="1"/>
</dbReference>
<dbReference type="EMBL" id="JALJOT010000006">
    <property type="protein sequence ID" value="KAK9909498.1"/>
    <property type="molecule type" value="Genomic_DNA"/>
</dbReference>
<feature type="domain" description="AAA+ ATPase" evidence="2">
    <location>
        <begin position="387"/>
        <end position="524"/>
    </location>
</feature>
<sequence length="828" mass="92797">MNVNCDFGCSTSGRTSTGSAFSGTSIASETWGNSNSQKAAAEQVKADGGQAKGFTPDKWLFEPNYGLPIVRRQLRYSELLKEIRLGNVKKVAFFDNDDIMEDRKEFQPVEGPCLVIFHDDRVAHSYVPRYDYRIPYAMETHGVMADRIAAPITQDMIQPVKPAGTFTRNVLNVVPFLALGLAYAATQYAAHIKGDREDRQRIKDADVRKEKQLKEQREADDRALEARKLASMGYSVEEIIEELTRINLTGWSREYVEKLVEEERVRREATAGRTEDIYNTNEAAQREALKQGKSDGDDANEMEKAQDFGRLRTVKVQQAVAKEEEEEMRVRMRQAQRKMKGVKLQYTDSDRVTFDDVAGVPGAKVELMEVVDFFLKPQKFRRSGARIPRGVLLCGPPGTGKTLLARAVAGEAGVAFLSLNASEFVEMFVGVGASRVRDLFAQARALAPAIIFVDEIDAVGRIRGGAQGNDERDQTLNQLLSEMDGFSNTSQVIVMAASNRKDVLDPALIRPGRFDRIIHVGAPDFEGRIEVLKVHLGKRLANGERRQYDLTEEEFHDLSFQFQRFSGAMLANLVNSAVIMAGQDGRTVIRYHDLTRALEEERLGPRRQPYSGERQKRLAVQEAATALVCTLMPAIEPVSMVTIVPREKYPLGQTVLKVNEQRERTHMFSRRYLEEQLMTVLAGRAGEEIIYGGDEVSTINQRRLVMARRIVSKLVVSGAMTDIAEVGPRTISAPVRQGSRGLKQIITSRMSYDTLHAVDVEMGRLLNDTYGEVKAMLERNMEAYNALIQSLTTGDDQTLSGEQVRELVEQHACKEDLDRRTLELAAFL</sequence>
<dbReference type="Pfam" id="PF00004">
    <property type="entry name" value="AAA"/>
    <property type="match status" value="1"/>
</dbReference>
<dbReference type="CDD" id="cd19501">
    <property type="entry name" value="RecA-like_FtsH"/>
    <property type="match status" value="1"/>
</dbReference>
<dbReference type="Gene3D" id="1.20.58.760">
    <property type="entry name" value="Peptidase M41"/>
    <property type="match status" value="1"/>
</dbReference>
<protein>
    <recommendedName>
        <fullName evidence="2">AAA+ ATPase domain-containing protein</fullName>
    </recommendedName>
</protein>
<evidence type="ECO:0000259" key="2">
    <source>
        <dbReference type="SMART" id="SM00382"/>
    </source>
</evidence>
<dbReference type="InterPro" id="IPR003959">
    <property type="entry name" value="ATPase_AAA_core"/>
</dbReference>
<reference evidence="3 4" key="1">
    <citation type="journal article" date="2024" name="Nat. Commun.">
        <title>Phylogenomics reveals the evolutionary origins of lichenization in chlorophyte algae.</title>
        <authorList>
            <person name="Puginier C."/>
            <person name="Libourel C."/>
            <person name="Otte J."/>
            <person name="Skaloud P."/>
            <person name="Haon M."/>
            <person name="Grisel S."/>
            <person name="Petersen M."/>
            <person name="Berrin J.G."/>
            <person name="Delaux P.M."/>
            <person name="Dal Grande F."/>
            <person name="Keller J."/>
        </authorList>
    </citation>
    <scope>NUCLEOTIDE SEQUENCE [LARGE SCALE GENOMIC DNA]</scope>
    <source>
        <strain evidence="3 4">SAG 216-7</strain>
    </source>
</reference>